<organism evidence="2 3">
    <name type="scientific">Candida metapsilosis</name>
    <dbReference type="NCBI Taxonomy" id="273372"/>
    <lineage>
        <taxon>Eukaryota</taxon>
        <taxon>Fungi</taxon>
        <taxon>Dikarya</taxon>
        <taxon>Ascomycota</taxon>
        <taxon>Saccharomycotina</taxon>
        <taxon>Pichiomycetes</taxon>
        <taxon>Debaryomycetaceae</taxon>
        <taxon>Candida/Lodderomyces clade</taxon>
        <taxon>Candida</taxon>
    </lineage>
</organism>
<evidence type="ECO:0000313" key="2">
    <source>
        <dbReference type="EMBL" id="KAG5421678.1"/>
    </source>
</evidence>
<evidence type="ECO:0000313" key="3">
    <source>
        <dbReference type="Proteomes" id="UP000669133"/>
    </source>
</evidence>
<keyword evidence="1" id="KW-0812">Transmembrane</keyword>
<dbReference type="EMBL" id="JAEOAQ010000001">
    <property type="protein sequence ID" value="KAG5421678.1"/>
    <property type="molecule type" value="Genomic_DNA"/>
</dbReference>
<dbReference type="GeneID" id="93649399"/>
<keyword evidence="3" id="KW-1185">Reference proteome</keyword>
<reference evidence="2 3" key="1">
    <citation type="submission" date="2020-12" db="EMBL/GenBank/DDBJ databases">
        <title>Effect of drift, selection, and recombination on the evolution of hybrid genomes in Candida yeast pathogens.</title>
        <authorList>
            <person name="Mixao V."/>
            <person name="Ksiezopolska E."/>
            <person name="Saus E."/>
            <person name="Boekhout T."/>
            <person name="Gacser A."/>
            <person name="Gabaldon T."/>
        </authorList>
    </citation>
    <scope>NUCLEOTIDE SEQUENCE [LARGE SCALE GENOMIC DNA]</scope>
    <source>
        <strain evidence="2 3">BP57</strain>
    </source>
</reference>
<accession>A0A8H7ZH66</accession>
<dbReference type="Proteomes" id="UP000669133">
    <property type="component" value="Unassembled WGS sequence"/>
</dbReference>
<feature type="transmembrane region" description="Helical" evidence="1">
    <location>
        <begin position="117"/>
        <end position="139"/>
    </location>
</feature>
<dbReference type="RefSeq" id="XP_067550794.1">
    <property type="nucleotide sequence ID" value="XM_067695170.1"/>
</dbReference>
<protein>
    <submittedName>
        <fullName evidence="2">Uncharacterized protein</fullName>
    </submittedName>
</protein>
<sequence>MSLNFTNSTLTNSSSVSQMLTHFSGYDLNASTDQQQQPGSSHIKEGNFVANGEIILTAQQQELVSKRLTEICKETLLALMRTTHAEDQGLEAPLSKNIEEFLLSISPFEFLAPQPNFLHWILKASLSVLPFTLAFFLFLQLVAMF</sequence>
<gene>
    <name evidence="2" type="ORF">I9W82_000770</name>
</gene>
<keyword evidence="1" id="KW-0472">Membrane</keyword>
<name>A0A8H7ZH66_9ASCO</name>
<dbReference type="AlphaFoldDB" id="A0A8H7ZH66"/>
<evidence type="ECO:0000256" key="1">
    <source>
        <dbReference type="SAM" id="Phobius"/>
    </source>
</evidence>
<comment type="caution">
    <text evidence="2">The sequence shown here is derived from an EMBL/GenBank/DDBJ whole genome shotgun (WGS) entry which is preliminary data.</text>
</comment>
<keyword evidence="1" id="KW-1133">Transmembrane helix</keyword>
<proteinExistence type="predicted"/>